<organism evidence="2 3">
    <name type="scientific">Bifidobacterium pullorum subsp. saeculare DSM 6531 = LMG 14934</name>
    <dbReference type="NCBI Taxonomy" id="1437611"/>
    <lineage>
        <taxon>Bacteria</taxon>
        <taxon>Bacillati</taxon>
        <taxon>Actinomycetota</taxon>
        <taxon>Actinomycetes</taxon>
        <taxon>Bifidobacteriales</taxon>
        <taxon>Bifidobacteriaceae</taxon>
        <taxon>Bifidobacterium</taxon>
    </lineage>
</organism>
<reference evidence="2 3" key="1">
    <citation type="submission" date="2014-03" db="EMBL/GenBank/DDBJ databases">
        <title>Genomics of Bifidobacteria.</title>
        <authorList>
            <person name="Ventura M."/>
            <person name="Milani C."/>
            <person name="Lugli G.A."/>
        </authorList>
    </citation>
    <scope>NUCLEOTIDE SEQUENCE [LARGE SCALE GENOMIC DNA]</scope>
    <source>
        <strain evidence="2 3">LMG 14934</strain>
    </source>
</reference>
<dbReference type="Pfam" id="PF12728">
    <property type="entry name" value="HTH_17"/>
    <property type="match status" value="1"/>
</dbReference>
<dbReference type="AlphaFoldDB" id="A0A087D077"/>
<dbReference type="InterPro" id="IPR041657">
    <property type="entry name" value="HTH_17"/>
</dbReference>
<accession>A0A087D077</accession>
<evidence type="ECO:0000313" key="3">
    <source>
        <dbReference type="Proteomes" id="UP000029040"/>
    </source>
</evidence>
<gene>
    <name evidence="2" type="ORF">BSAE_0258</name>
</gene>
<proteinExistence type="predicted"/>
<dbReference type="InterPro" id="IPR009061">
    <property type="entry name" value="DNA-bd_dom_put_sf"/>
</dbReference>
<dbReference type="SUPFAM" id="SSF46955">
    <property type="entry name" value="Putative DNA-binding domain"/>
    <property type="match status" value="1"/>
</dbReference>
<dbReference type="EMBL" id="JGZM01000002">
    <property type="protein sequence ID" value="KFI88927.1"/>
    <property type="molecule type" value="Genomic_DNA"/>
</dbReference>
<dbReference type="Proteomes" id="UP000029040">
    <property type="component" value="Unassembled WGS sequence"/>
</dbReference>
<feature type="domain" description="Helix-turn-helix" evidence="1">
    <location>
        <begin position="20"/>
        <end position="70"/>
    </location>
</feature>
<sequence length="73" mass="8196">MKRRGGQVDGRVDKPATKLYYTRGETARLLHVSVSTLDRMRHEGKGPRATVFGPRTIRYAAGDIIRWQKGGAK</sequence>
<name>A0A087D077_9BIFI</name>
<protein>
    <recommendedName>
        <fullName evidence="1">Helix-turn-helix domain-containing protein</fullName>
    </recommendedName>
</protein>
<dbReference type="RefSeq" id="WP_160268182.1">
    <property type="nucleotide sequence ID" value="NZ_JDTM01000002.1"/>
</dbReference>
<evidence type="ECO:0000313" key="2">
    <source>
        <dbReference type="EMBL" id="KFI88927.1"/>
    </source>
</evidence>
<comment type="caution">
    <text evidence="2">The sequence shown here is derived from an EMBL/GenBank/DDBJ whole genome shotgun (WGS) entry which is preliminary data.</text>
</comment>
<evidence type="ECO:0000259" key="1">
    <source>
        <dbReference type="Pfam" id="PF12728"/>
    </source>
</evidence>